<feature type="transmembrane region" description="Helical" evidence="6">
    <location>
        <begin position="260"/>
        <end position="285"/>
    </location>
</feature>
<dbReference type="OrthoDB" id="6770063at2759"/>
<feature type="transmembrane region" description="Helical" evidence="6">
    <location>
        <begin position="476"/>
        <end position="498"/>
    </location>
</feature>
<dbReference type="FunFam" id="1.20.1250.20:FF:000011">
    <property type="entry name" value="MFS multidrug transporter, putative"/>
    <property type="match status" value="1"/>
</dbReference>
<dbReference type="Proteomes" id="UP000800200">
    <property type="component" value="Unassembled WGS sequence"/>
</dbReference>
<evidence type="ECO:0000256" key="1">
    <source>
        <dbReference type="ARBA" id="ARBA00004141"/>
    </source>
</evidence>
<dbReference type="EMBL" id="ML994646">
    <property type="protein sequence ID" value="KAF2182885.1"/>
    <property type="molecule type" value="Genomic_DNA"/>
</dbReference>
<proteinExistence type="predicted"/>
<feature type="transmembrane region" description="Helical" evidence="6">
    <location>
        <begin position="441"/>
        <end position="464"/>
    </location>
</feature>
<sequence>MFSNQNTTTAKGSRKKLVKKSLARPLSTDDDDENYELPRFSFESQTASGLLTSSQFFLLDQDTSYDPTAQMLKQTNRDAKVVVTWDSDLDPANPLNWSWKRKWVTTILVSMFTFISPFSSTMVTPALEDIGDKFDIPEGFMQQLVMSIFLLGYAQGPFVLAPLSEIYGRVTVLQYANLIYLAFNTACGFAQNKQQLLAFRFLSGIGGSAPQALCNGVLADTWRKEERGKGQAIYGMLTFIGPCVAPICGAYISQNTSWRWIFWSTSLFDVLVQVLALFFLSETFAPTILGRKAKMLRNQTGSKMIRSEYETNERFSKILRKRLVLPLIMMFTHPAVQAPSIYRAYLYGVMYLVLSTFPLVWDKAYDQDPEIASLNYLSLMTGFLIGLQISHPLMDKLYARFKIIYKREEGLPEWRVPPMLLGGLLSPVGLFLYGWSAEYELHWIIPNIGCAILAIGLIIAFQCSQAYTVDAYSAKYAASAAAVGAFLRTMCGFSFPLFAPAMYDKLGLGWGNSLLGFLTLALAIVSPVLLWFYGAKIRTWSTRGLDGGESA</sequence>
<comment type="subcellular location">
    <subcellularLocation>
        <location evidence="1">Membrane</location>
        <topology evidence="1">Multi-pass membrane protein</topology>
    </subcellularLocation>
</comment>
<evidence type="ECO:0000313" key="8">
    <source>
        <dbReference type="EMBL" id="KAF2182885.1"/>
    </source>
</evidence>
<accession>A0A6A6DVS6</accession>
<dbReference type="PROSITE" id="PS50850">
    <property type="entry name" value="MFS"/>
    <property type="match status" value="1"/>
</dbReference>
<dbReference type="InterPro" id="IPR011701">
    <property type="entry name" value="MFS"/>
</dbReference>
<reference evidence="8" key="1">
    <citation type="journal article" date="2020" name="Stud. Mycol.">
        <title>101 Dothideomycetes genomes: a test case for predicting lifestyles and emergence of pathogens.</title>
        <authorList>
            <person name="Haridas S."/>
            <person name="Albert R."/>
            <person name="Binder M."/>
            <person name="Bloem J."/>
            <person name="Labutti K."/>
            <person name="Salamov A."/>
            <person name="Andreopoulos B."/>
            <person name="Baker S."/>
            <person name="Barry K."/>
            <person name="Bills G."/>
            <person name="Bluhm B."/>
            <person name="Cannon C."/>
            <person name="Castanera R."/>
            <person name="Culley D."/>
            <person name="Daum C."/>
            <person name="Ezra D."/>
            <person name="Gonzalez J."/>
            <person name="Henrissat B."/>
            <person name="Kuo A."/>
            <person name="Liang C."/>
            <person name="Lipzen A."/>
            <person name="Lutzoni F."/>
            <person name="Magnuson J."/>
            <person name="Mondo S."/>
            <person name="Nolan M."/>
            <person name="Ohm R."/>
            <person name="Pangilinan J."/>
            <person name="Park H.-J."/>
            <person name="Ramirez L."/>
            <person name="Alfaro M."/>
            <person name="Sun H."/>
            <person name="Tritt A."/>
            <person name="Yoshinaga Y."/>
            <person name="Zwiers L.-H."/>
            <person name="Turgeon B."/>
            <person name="Goodwin S."/>
            <person name="Spatafora J."/>
            <person name="Crous P."/>
            <person name="Grigoriev I."/>
        </authorList>
    </citation>
    <scope>NUCLEOTIDE SEQUENCE</scope>
    <source>
        <strain evidence="8">CBS 207.26</strain>
    </source>
</reference>
<evidence type="ECO:0000256" key="2">
    <source>
        <dbReference type="ARBA" id="ARBA00022692"/>
    </source>
</evidence>
<evidence type="ECO:0000259" key="7">
    <source>
        <dbReference type="PROSITE" id="PS50850"/>
    </source>
</evidence>
<keyword evidence="3 6" id="KW-1133">Transmembrane helix</keyword>
<feature type="domain" description="Major facilitator superfamily (MFS) profile" evidence="7">
    <location>
        <begin position="105"/>
        <end position="538"/>
    </location>
</feature>
<feature type="compositionally biased region" description="Basic residues" evidence="5">
    <location>
        <begin position="12"/>
        <end position="22"/>
    </location>
</feature>
<dbReference type="InterPro" id="IPR036259">
    <property type="entry name" value="MFS_trans_sf"/>
</dbReference>
<keyword evidence="2 6" id="KW-0812">Transmembrane</keyword>
<gene>
    <name evidence="8" type="ORF">K469DRAFT_751997</name>
</gene>
<dbReference type="GO" id="GO:0016020">
    <property type="term" value="C:membrane"/>
    <property type="evidence" value="ECO:0007669"/>
    <property type="project" value="UniProtKB-SubCell"/>
</dbReference>
<name>A0A6A6DVS6_9PEZI</name>
<feature type="transmembrane region" description="Helical" evidence="6">
    <location>
        <begin position="373"/>
        <end position="393"/>
    </location>
</feature>
<keyword evidence="4 6" id="KW-0472">Membrane</keyword>
<keyword evidence="9" id="KW-1185">Reference proteome</keyword>
<dbReference type="CDD" id="cd17323">
    <property type="entry name" value="MFS_Tpo1_MDR_like"/>
    <property type="match status" value="1"/>
</dbReference>
<feature type="region of interest" description="Disordered" evidence="5">
    <location>
        <begin position="1"/>
        <end position="30"/>
    </location>
</feature>
<feature type="transmembrane region" description="Helical" evidence="6">
    <location>
        <begin position="103"/>
        <end position="120"/>
    </location>
</feature>
<evidence type="ECO:0000256" key="5">
    <source>
        <dbReference type="SAM" id="MobiDB-lite"/>
    </source>
</evidence>
<dbReference type="InterPro" id="IPR020846">
    <property type="entry name" value="MFS_dom"/>
</dbReference>
<dbReference type="PANTHER" id="PTHR23502:SF60">
    <property type="entry name" value="MAJOR FACILITATOR SUPERFAMILY (MFS) PROFILE DOMAIN-CONTAINING PROTEIN-RELATED"/>
    <property type="match status" value="1"/>
</dbReference>
<protein>
    <submittedName>
        <fullName evidence="8">MFS multidrug transporter-like protein</fullName>
    </submittedName>
</protein>
<dbReference type="SUPFAM" id="SSF103473">
    <property type="entry name" value="MFS general substrate transporter"/>
    <property type="match status" value="1"/>
</dbReference>
<feature type="transmembrane region" description="Helical" evidence="6">
    <location>
        <begin position="140"/>
        <end position="160"/>
    </location>
</feature>
<feature type="compositionally biased region" description="Polar residues" evidence="5">
    <location>
        <begin position="1"/>
        <end position="11"/>
    </location>
</feature>
<evidence type="ECO:0000256" key="3">
    <source>
        <dbReference type="ARBA" id="ARBA00022989"/>
    </source>
</evidence>
<feature type="transmembrane region" description="Helical" evidence="6">
    <location>
        <begin position="232"/>
        <end position="254"/>
    </location>
</feature>
<feature type="transmembrane region" description="Helical" evidence="6">
    <location>
        <begin position="510"/>
        <end position="533"/>
    </location>
</feature>
<dbReference type="Gene3D" id="1.20.1250.20">
    <property type="entry name" value="MFS general substrate transporter like domains"/>
    <property type="match status" value="1"/>
</dbReference>
<dbReference type="PANTHER" id="PTHR23502">
    <property type="entry name" value="MAJOR FACILITATOR SUPERFAMILY"/>
    <property type="match status" value="1"/>
</dbReference>
<feature type="transmembrane region" description="Helical" evidence="6">
    <location>
        <begin position="414"/>
        <end position="435"/>
    </location>
</feature>
<evidence type="ECO:0000256" key="6">
    <source>
        <dbReference type="SAM" id="Phobius"/>
    </source>
</evidence>
<dbReference type="AlphaFoldDB" id="A0A6A6DVS6"/>
<dbReference type="GO" id="GO:0022857">
    <property type="term" value="F:transmembrane transporter activity"/>
    <property type="evidence" value="ECO:0007669"/>
    <property type="project" value="InterPro"/>
</dbReference>
<dbReference type="Pfam" id="PF07690">
    <property type="entry name" value="MFS_1"/>
    <property type="match status" value="1"/>
</dbReference>
<evidence type="ECO:0000313" key="9">
    <source>
        <dbReference type="Proteomes" id="UP000800200"/>
    </source>
</evidence>
<organism evidence="8 9">
    <name type="scientific">Zopfia rhizophila CBS 207.26</name>
    <dbReference type="NCBI Taxonomy" id="1314779"/>
    <lineage>
        <taxon>Eukaryota</taxon>
        <taxon>Fungi</taxon>
        <taxon>Dikarya</taxon>
        <taxon>Ascomycota</taxon>
        <taxon>Pezizomycotina</taxon>
        <taxon>Dothideomycetes</taxon>
        <taxon>Dothideomycetes incertae sedis</taxon>
        <taxon>Zopfiaceae</taxon>
        <taxon>Zopfia</taxon>
    </lineage>
</organism>
<feature type="transmembrane region" description="Helical" evidence="6">
    <location>
        <begin position="344"/>
        <end position="361"/>
    </location>
</feature>
<evidence type="ECO:0000256" key="4">
    <source>
        <dbReference type="ARBA" id="ARBA00023136"/>
    </source>
</evidence>